<sequence>MAKDIAWRVLKKLVPKVWIRTKNETDLRIELINGSTIELKGTENAMALRGRSLSGVVLDEAAFMDAEVWFEVIRPALADKEGWALFISTPDGTASWFYDLWCYVPDDETNEWQRWSYTTIDGGNVSKHEVEAARAQLDTRTFRQEFEASFENLTGLVAISFSDDNISTEAKDISIQPLLLGVDFNVDPMSGICAVKNGETLYVFDEVMLTGGATTWDFAEEVTRRYGVDRRIIACPDPTGGARKTSGVGVTDHAILRRSGFTVQSPRSPWKIRDKITAVNTGLMDASGARRVKIHPRCKQLIKSLRTLTYAPGTGLPNKNLGVDHAFDAFGYLVLQQFNLAKPEAMGTTTYRLY</sequence>
<dbReference type="EMBL" id="GU943153">
    <property type="protein sequence ID" value="ADD96636.1"/>
    <property type="molecule type" value="Genomic_DNA"/>
</dbReference>
<dbReference type="Pfam" id="PF03237">
    <property type="entry name" value="Terminase_6N"/>
    <property type="match status" value="1"/>
</dbReference>
<accession>D6PLN5</accession>
<dbReference type="Gene3D" id="3.30.420.280">
    <property type="match status" value="1"/>
</dbReference>
<dbReference type="InterPro" id="IPR027417">
    <property type="entry name" value="P-loop_NTPase"/>
</dbReference>
<name>D6PLN5_9ZZZZ</name>
<organism evidence="1">
    <name type="scientific">uncultured organism MedDCM-OCT-S12-C92</name>
    <dbReference type="NCBI Taxonomy" id="743668"/>
    <lineage>
        <taxon>unclassified sequences</taxon>
        <taxon>environmental samples</taxon>
    </lineage>
</organism>
<dbReference type="Gene3D" id="3.40.50.300">
    <property type="entry name" value="P-loop containing nucleotide triphosphate hydrolases"/>
    <property type="match status" value="1"/>
</dbReference>
<dbReference type="AlphaFoldDB" id="D6PLN5"/>
<protein>
    <submittedName>
        <fullName evidence="1">Uncharacterized protein</fullName>
    </submittedName>
</protein>
<proteinExistence type="predicted"/>
<evidence type="ECO:0000313" key="1">
    <source>
        <dbReference type="EMBL" id="ADD96636.1"/>
    </source>
</evidence>
<reference evidence="1" key="1">
    <citation type="journal article" date="2010" name="ISME J.">
        <title>Metagenome of the Mediterranean deep chlorophyll maximum studied by direct and fosmid library 454 pyrosequencing.</title>
        <authorList>
            <person name="Ghai R."/>
            <person name="Martin-Cuadrado A.B."/>
            <person name="Molto A.G."/>
            <person name="Heredia I.G."/>
            <person name="Cabrera R."/>
            <person name="Martin J."/>
            <person name="Verdu M."/>
            <person name="Deschamps P."/>
            <person name="Moreira D."/>
            <person name="Lopez-Garcia P."/>
            <person name="Mira A."/>
            <person name="Rodriguez-Valera F."/>
        </authorList>
    </citation>
    <scope>NUCLEOTIDE SEQUENCE</scope>
</reference>